<comment type="caution">
    <text evidence="1">The sequence shown here is derived from an EMBL/GenBank/DDBJ whole genome shotgun (WGS) entry which is preliminary data.</text>
</comment>
<dbReference type="AlphaFoldDB" id="A0A017T0X5"/>
<gene>
    <name evidence="1" type="ORF">CAP_6458</name>
</gene>
<dbReference type="RefSeq" id="WP_044246965.1">
    <property type="nucleotide sequence ID" value="NZ_ASRX01000054.1"/>
</dbReference>
<evidence type="ECO:0000313" key="2">
    <source>
        <dbReference type="Proteomes" id="UP000019678"/>
    </source>
</evidence>
<keyword evidence="2" id="KW-1185">Reference proteome</keyword>
<accession>A0A017T0X5</accession>
<dbReference type="Proteomes" id="UP000019678">
    <property type="component" value="Unassembled WGS sequence"/>
</dbReference>
<dbReference type="SUPFAM" id="SSF49785">
    <property type="entry name" value="Galactose-binding domain-like"/>
    <property type="match status" value="1"/>
</dbReference>
<reference evidence="1 2" key="1">
    <citation type="submission" date="2013-05" db="EMBL/GenBank/DDBJ databases">
        <title>Genome assembly of Chondromyces apiculatus DSM 436.</title>
        <authorList>
            <person name="Sharma G."/>
            <person name="Khatri I."/>
            <person name="Kaur C."/>
            <person name="Mayilraj S."/>
            <person name="Subramanian S."/>
        </authorList>
    </citation>
    <scope>NUCLEOTIDE SEQUENCE [LARGE SCALE GENOMIC DNA]</scope>
    <source>
        <strain evidence="1 2">DSM 436</strain>
    </source>
</reference>
<protein>
    <submittedName>
        <fullName evidence="1">Uncharacterized protein</fullName>
    </submittedName>
</protein>
<proteinExistence type="predicted"/>
<dbReference type="EMBL" id="ASRX01000054">
    <property type="protein sequence ID" value="EYF02878.1"/>
    <property type="molecule type" value="Genomic_DNA"/>
</dbReference>
<dbReference type="STRING" id="1192034.CAP_6458"/>
<evidence type="ECO:0000313" key="1">
    <source>
        <dbReference type="EMBL" id="EYF02878.1"/>
    </source>
</evidence>
<organism evidence="1 2">
    <name type="scientific">Chondromyces apiculatus DSM 436</name>
    <dbReference type="NCBI Taxonomy" id="1192034"/>
    <lineage>
        <taxon>Bacteria</taxon>
        <taxon>Pseudomonadati</taxon>
        <taxon>Myxococcota</taxon>
        <taxon>Polyangia</taxon>
        <taxon>Polyangiales</taxon>
        <taxon>Polyangiaceae</taxon>
        <taxon>Chondromyces</taxon>
    </lineage>
</organism>
<dbReference type="InterPro" id="IPR008979">
    <property type="entry name" value="Galactose-bd-like_sf"/>
</dbReference>
<name>A0A017T0X5_9BACT</name>
<sequence length="285" mass="30751">MSGLATMTPGGAGPRPYYELSVLSVDVSCEIRVNDVPVLRLPSGRVETAFDVNPYVITGMNMLSLSVRAARGKAAMGRGSACAVTLGVRSRPGADDLTPAASLVFRAPEGTPAGFEESPGYGTAIPPFVRHAGLTATQPFQLDTPFLPWSWTSAPPIEATEATRAAVLAEYRHIWELLRARDVDALVRACGEQARDYQDAYGLPDLATANRKLGIARTLGDPEVAVEDFPEEVLTMELLGDRRLVQLVDAEGRSPLRLRVTTVENMVGRFNVVLCRDGGKWTIAR</sequence>